<protein>
    <recommendedName>
        <fullName evidence="2">Letm1 RBD domain-containing protein</fullName>
    </recommendedName>
</protein>
<sequence>MNPSAAGWIKKFGHTLKKNPAYYTSYEELYAWLVESGFIYGIHLHIPDFVKSEHRLSEDEAAKINLLNALYHCYYFETNNTDFTKFIDVVFEYYNALDVGKISFLSKILSGKKTESQLEKLLDSRIYLNGNVFSKAFGNSLTNSLLFVDVLIFSTYLKGGGTIIKHAHLLEYVTINIAYHALNSKEANKNDEKLIQLLASSLTFVDQNQDNFDGSYQELLQSNFTKLERQYLLDIACLTVWEDKSIDYKESEFIFGIGKDLGINEENISKSLSNVGDFFALNFENIPYLKEQNLAQKYYEGMSKNVGKLILRNNKRLKKELAESKELVSLISKSASKDLSPEERKKIQNQLLDIFKTIPSLAIFLLPGGAVLLPIAVSLIPKLLPSAFDDNRVEEK</sequence>
<dbReference type="InterPro" id="IPR033122">
    <property type="entry name" value="LETM1-like_RBD"/>
</dbReference>
<keyword evidence="1" id="KW-0472">Membrane</keyword>
<reference evidence="3 4" key="1">
    <citation type="submission" date="2020-04" db="EMBL/GenBank/DDBJ databases">
        <authorList>
            <person name="Yoon J."/>
        </authorList>
    </citation>
    <scope>NUCLEOTIDE SEQUENCE [LARGE SCALE GENOMIC DNA]</scope>
    <source>
        <strain evidence="3 4">DJ-13</strain>
    </source>
</reference>
<name>A0ABX1GS14_9FLAO</name>
<feature type="transmembrane region" description="Helical" evidence="1">
    <location>
        <begin position="358"/>
        <end position="380"/>
    </location>
</feature>
<organism evidence="3 4">
    <name type="scientific">Croceivirga thetidis</name>
    <dbReference type="NCBI Taxonomy" id="2721623"/>
    <lineage>
        <taxon>Bacteria</taxon>
        <taxon>Pseudomonadati</taxon>
        <taxon>Bacteroidota</taxon>
        <taxon>Flavobacteriia</taxon>
        <taxon>Flavobacteriales</taxon>
        <taxon>Flavobacteriaceae</taxon>
        <taxon>Croceivirga</taxon>
    </lineage>
</organism>
<gene>
    <name evidence="3" type="ORF">HCU67_12295</name>
</gene>
<feature type="domain" description="Letm1 RBD" evidence="2">
    <location>
        <begin position="339"/>
        <end position="395"/>
    </location>
</feature>
<dbReference type="Pfam" id="PF07766">
    <property type="entry name" value="LETM1_RBD"/>
    <property type="match status" value="1"/>
</dbReference>
<keyword evidence="1" id="KW-0812">Transmembrane</keyword>
<dbReference type="EMBL" id="JAAWWL010000002">
    <property type="protein sequence ID" value="NKI32728.1"/>
    <property type="molecule type" value="Genomic_DNA"/>
</dbReference>
<proteinExistence type="predicted"/>
<dbReference type="RefSeq" id="WP_168552908.1">
    <property type="nucleotide sequence ID" value="NZ_JAAWWL010000002.1"/>
</dbReference>
<accession>A0ABX1GS14</accession>
<evidence type="ECO:0000256" key="1">
    <source>
        <dbReference type="SAM" id="Phobius"/>
    </source>
</evidence>
<keyword evidence="1" id="KW-1133">Transmembrane helix</keyword>
<evidence type="ECO:0000313" key="3">
    <source>
        <dbReference type="EMBL" id="NKI32728.1"/>
    </source>
</evidence>
<dbReference type="NCBIfam" id="NF040639">
    <property type="entry name" value="LETM1_rel_film"/>
    <property type="match status" value="1"/>
</dbReference>
<evidence type="ECO:0000313" key="4">
    <source>
        <dbReference type="Proteomes" id="UP000718451"/>
    </source>
</evidence>
<evidence type="ECO:0000259" key="2">
    <source>
        <dbReference type="Pfam" id="PF07766"/>
    </source>
</evidence>
<dbReference type="Proteomes" id="UP000718451">
    <property type="component" value="Unassembled WGS sequence"/>
</dbReference>
<keyword evidence="4" id="KW-1185">Reference proteome</keyword>
<comment type="caution">
    <text evidence="3">The sequence shown here is derived from an EMBL/GenBank/DDBJ whole genome shotgun (WGS) entry which is preliminary data.</text>
</comment>